<evidence type="ECO:0000256" key="3">
    <source>
        <dbReference type="ARBA" id="ARBA00010617"/>
    </source>
</evidence>
<evidence type="ECO:0000256" key="6">
    <source>
        <dbReference type="ARBA" id="ARBA00023004"/>
    </source>
</evidence>
<keyword evidence="4 7" id="KW-0479">Metal-binding</keyword>
<dbReference type="InterPro" id="IPR001128">
    <property type="entry name" value="Cyt_P450"/>
</dbReference>
<protein>
    <submittedName>
        <fullName evidence="8">Cytochrome P450</fullName>
    </submittedName>
</protein>
<dbReference type="InterPro" id="IPR002403">
    <property type="entry name" value="Cyt_P450_E_grp-IV"/>
</dbReference>
<evidence type="ECO:0000313" key="9">
    <source>
        <dbReference type="Proteomes" id="UP000799757"/>
    </source>
</evidence>
<keyword evidence="7" id="KW-0349">Heme</keyword>
<reference evidence="8" key="1">
    <citation type="journal article" date="2020" name="Stud. Mycol.">
        <title>101 Dothideomycetes genomes: a test case for predicting lifestyles and emergence of pathogens.</title>
        <authorList>
            <person name="Haridas S."/>
            <person name="Albert R."/>
            <person name="Binder M."/>
            <person name="Bloem J."/>
            <person name="Labutti K."/>
            <person name="Salamov A."/>
            <person name="Andreopoulos B."/>
            <person name="Baker S."/>
            <person name="Barry K."/>
            <person name="Bills G."/>
            <person name="Bluhm B."/>
            <person name="Cannon C."/>
            <person name="Castanera R."/>
            <person name="Culley D."/>
            <person name="Daum C."/>
            <person name="Ezra D."/>
            <person name="Gonzalez J."/>
            <person name="Henrissat B."/>
            <person name="Kuo A."/>
            <person name="Liang C."/>
            <person name="Lipzen A."/>
            <person name="Lutzoni F."/>
            <person name="Magnuson J."/>
            <person name="Mondo S."/>
            <person name="Nolan M."/>
            <person name="Ohm R."/>
            <person name="Pangilinan J."/>
            <person name="Park H.-J."/>
            <person name="Ramirez L."/>
            <person name="Alfaro M."/>
            <person name="Sun H."/>
            <person name="Tritt A."/>
            <person name="Yoshinaga Y."/>
            <person name="Zwiers L.-H."/>
            <person name="Turgeon B."/>
            <person name="Goodwin S."/>
            <person name="Spatafora J."/>
            <person name="Crous P."/>
            <person name="Grigoriev I."/>
        </authorList>
    </citation>
    <scope>NUCLEOTIDE SEQUENCE</scope>
    <source>
        <strain evidence="8">CBS 109.77</strain>
    </source>
</reference>
<dbReference type="SUPFAM" id="SSF48264">
    <property type="entry name" value="Cytochrome P450"/>
    <property type="match status" value="1"/>
</dbReference>
<dbReference type="GO" id="GO:0016705">
    <property type="term" value="F:oxidoreductase activity, acting on paired donors, with incorporation or reduction of molecular oxygen"/>
    <property type="evidence" value="ECO:0007669"/>
    <property type="project" value="InterPro"/>
</dbReference>
<keyword evidence="5" id="KW-0560">Oxidoreductase</keyword>
<evidence type="ECO:0000256" key="5">
    <source>
        <dbReference type="ARBA" id="ARBA00023002"/>
    </source>
</evidence>
<comment type="similarity">
    <text evidence="3">Belongs to the cytochrome P450 family.</text>
</comment>
<organism evidence="8 9">
    <name type="scientific">Melanomma pulvis-pyrius CBS 109.77</name>
    <dbReference type="NCBI Taxonomy" id="1314802"/>
    <lineage>
        <taxon>Eukaryota</taxon>
        <taxon>Fungi</taxon>
        <taxon>Dikarya</taxon>
        <taxon>Ascomycota</taxon>
        <taxon>Pezizomycotina</taxon>
        <taxon>Dothideomycetes</taxon>
        <taxon>Pleosporomycetidae</taxon>
        <taxon>Pleosporales</taxon>
        <taxon>Melanommataceae</taxon>
        <taxon>Melanomma</taxon>
    </lineage>
</organism>
<dbReference type="Pfam" id="PF00067">
    <property type="entry name" value="p450"/>
    <property type="match status" value="1"/>
</dbReference>
<sequence length="542" mass="62038">MLHLDPVLSVIGTNSTYEVVYDSVRLHSKHSVSESFGTFVAFEALERSHLICFALALVAVSSFIVPHYQIKAPTAGCWSLFEPTCLLRLRFIINSRDIISDGYQRFKNSAFVVKRLDSDLLVLSNKYLEELRLLPITKLSNAHAQVKNMLGKYTYSTFLLESNQHVRVLQNHLIPNLKTFLSRADEELDYSFETDVPRPHDWTEVDIQKILQIMVARVSSAVFIGNPACRNEYWLKLCLEFPINLFATTFIMRLFPPFLHPVISWILPPRYWLRQNLKLGKQLVTSMISDYRKQSALKSEGEVKEKSNLLEWMIENSSGNEADPETLGPRLMFLSLASIHSTSSAASAALFDLCAHPEYVEPLRQEILEVTGGSKNYCKEDLSRLWKLDSFLKESQRFNPPILLSPQRVALTDLTLSDGTIIPRNTSIAFPSAALLMDPLLVPSPETFDGFRSYRKRLQPGESTKHLMVSIDKNHLYFGHGKQACPGRFFAANEIKMIMIRFLMEFDLRLCDGKERPKSFTVDEMCFADPRAKMQIRKRRDI</sequence>
<dbReference type="PRINTS" id="PR00465">
    <property type="entry name" value="EP450IV"/>
</dbReference>
<evidence type="ECO:0000256" key="2">
    <source>
        <dbReference type="ARBA" id="ARBA00004685"/>
    </source>
</evidence>
<accession>A0A6A6XG96</accession>
<dbReference type="Proteomes" id="UP000799757">
    <property type="component" value="Unassembled WGS sequence"/>
</dbReference>
<dbReference type="InterPro" id="IPR036396">
    <property type="entry name" value="Cyt_P450_sf"/>
</dbReference>
<dbReference type="GO" id="GO:0020037">
    <property type="term" value="F:heme binding"/>
    <property type="evidence" value="ECO:0007669"/>
    <property type="project" value="InterPro"/>
</dbReference>
<comment type="pathway">
    <text evidence="2">Mycotoxin biosynthesis.</text>
</comment>
<dbReference type="GO" id="GO:0004497">
    <property type="term" value="F:monooxygenase activity"/>
    <property type="evidence" value="ECO:0007669"/>
    <property type="project" value="InterPro"/>
</dbReference>
<keyword evidence="6 7" id="KW-0408">Iron</keyword>
<feature type="binding site" description="axial binding residue" evidence="7">
    <location>
        <position position="485"/>
    </location>
    <ligand>
        <name>heme</name>
        <dbReference type="ChEBI" id="CHEBI:30413"/>
    </ligand>
    <ligandPart>
        <name>Fe</name>
        <dbReference type="ChEBI" id="CHEBI:18248"/>
    </ligandPart>
</feature>
<evidence type="ECO:0000313" key="8">
    <source>
        <dbReference type="EMBL" id="KAF2795452.1"/>
    </source>
</evidence>
<dbReference type="CDD" id="cd11041">
    <property type="entry name" value="CYP503A1-like"/>
    <property type="match status" value="1"/>
</dbReference>
<dbReference type="Gene3D" id="1.10.630.10">
    <property type="entry name" value="Cytochrome P450"/>
    <property type="match status" value="1"/>
</dbReference>
<evidence type="ECO:0000256" key="1">
    <source>
        <dbReference type="ARBA" id="ARBA00001971"/>
    </source>
</evidence>
<evidence type="ECO:0000256" key="7">
    <source>
        <dbReference type="PIRSR" id="PIRSR602403-1"/>
    </source>
</evidence>
<name>A0A6A6XG96_9PLEO</name>
<dbReference type="GO" id="GO:0005506">
    <property type="term" value="F:iron ion binding"/>
    <property type="evidence" value="ECO:0007669"/>
    <property type="project" value="InterPro"/>
</dbReference>
<evidence type="ECO:0000256" key="4">
    <source>
        <dbReference type="ARBA" id="ARBA00022723"/>
    </source>
</evidence>
<dbReference type="EMBL" id="MU001858">
    <property type="protein sequence ID" value="KAF2795452.1"/>
    <property type="molecule type" value="Genomic_DNA"/>
</dbReference>
<proteinExistence type="inferred from homology"/>
<keyword evidence="9" id="KW-1185">Reference proteome</keyword>
<dbReference type="PANTHER" id="PTHR46206:SF9">
    <property type="entry name" value="CYTOCHROME P450"/>
    <property type="match status" value="1"/>
</dbReference>
<dbReference type="PANTHER" id="PTHR46206">
    <property type="entry name" value="CYTOCHROME P450"/>
    <property type="match status" value="1"/>
</dbReference>
<dbReference type="AlphaFoldDB" id="A0A6A6XG96"/>
<dbReference type="OrthoDB" id="1844152at2759"/>
<comment type="cofactor">
    <cofactor evidence="1 7">
        <name>heme</name>
        <dbReference type="ChEBI" id="CHEBI:30413"/>
    </cofactor>
</comment>
<gene>
    <name evidence="8" type="ORF">K505DRAFT_273197</name>
</gene>